<protein>
    <submittedName>
        <fullName evidence="4 5">Uncharacterized protein</fullName>
    </submittedName>
</protein>
<dbReference type="Gene3D" id="2.40.160.120">
    <property type="match status" value="1"/>
</dbReference>
<evidence type="ECO:0000256" key="2">
    <source>
        <dbReference type="SAM" id="Coils"/>
    </source>
</evidence>
<evidence type="ECO:0000256" key="1">
    <source>
        <dbReference type="ARBA" id="ARBA00008842"/>
    </source>
</evidence>
<dbReference type="InterPro" id="IPR000648">
    <property type="entry name" value="Oxysterol-bd"/>
</dbReference>
<feature type="compositionally biased region" description="Polar residues" evidence="3">
    <location>
        <begin position="267"/>
        <end position="278"/>
    </location>
</feature>
<dbReference type="OMA" id="ISAVHCE"/>
<dbReference type="EMBL" id="JH992975">
    <property type="protein sequence ID" value="EKX51419.1"/>
    <property type="molecule type" value="Genomic_DNA"/>
</dbReference>
<sequence>MPQVDFGLELLEAAGQGRQVIEEKVREVLNQYPHLLMYSDPYGHTAAHIAAFYGHLDILSYLSSLNNECLFSESFDLFTPAHSAAANGQREILEFLSKKSLSHLFAKDCDGWTVAHIAAFYGHENVLRFMAEVAPSVFGINAELLRMIARTASCKNEIEKVQKLDFQYYKPHQVLEQLECLASIKSDPDQESLGEGIVISTSSSILSSESVDSHHLLKGRKIPFGGAANRDEDESSTSSMDARKCHKQSLTNGKKNHSPPHERKLTRSPSWVQDVTTREQQSSWKTLLGGLRKGSDITSMLIPAEFLRPESTLERIQDVMQHGRHLESIVLPNSSALDRIKSVVRFHVAQAGKVLLLTHGTGQVSGVIRAIFDGKKPYNPILGETCVWAYKHGDSSCVTKVVSHHPPISAFFLNNERLGINITASAEINPTFTGNCVLVPFKGKRVLKIMHLNEEYTMTVPSLQYRGLFVGSRGAEWVGKVVVKCEQTGLSAKLNFKPLGWLGMWGSWHRVEGKVKSKVKGVKKLIGSIYGHWDTQLIYRDEESKEEEVMYDFDQSAKFFGVEQVKMKKASLPTDSLVVWSRLSAALTRRDMKDANRIKNEIEEEQRRIRKERAKRNQAYQPRFFRFKEGRWVPRDEMYQFQATCMVGTDV</sequence>
<dbReference type="PANTHER" id="PTHR10972">
    <property type="entry name" value="OXYSTEROL-BINDING PROTEIN-RELATED"/>
    <property type="match status" value="1"/>
</dbReference>
<feature type="coiled-coil region" evidence="2">
    <location>
        <begin position="585"/>
        <end position="615"/>
    </location>
</feature>
<dbReference type="GO" id="GO:0032934">
    <property type="term" value="F:sterol binding"/>
    <property type="evidence" value="ECO:0007669"/>
    <property type="project" value="TreeGrafter"/>
</dbReference>
<name>L1JSZ2_GUITC</name>
<dbReference type="RefSeq" id="XP_005838399.1">
    <property type="nucleotide sequence ID" value="XM_005838342.1"/>
</dbReference>
<dbReference type="PANTHER" id="PTHR10972:SF102">
    <property type="entry name" value="OXYSTEROL-BINDING PROTEIN"/>
    <property type="match status" value="1"/>
</dbReference>
<dbReference type="Pfam" id="PF00023">
    <property type="entry name" value="Ank"/>
    <property type="match status" value="1"/>
</dbReference>
<dbReference type="OrthoDB" id="14833at2759"/>
<dbReference type="STRING" id="905079.L1JSZ2"/>
<dbReference type="GeneID" id="17308107"/>
<comment type="similarity">
    <text evidence="1">Belongs to the OSBP family.</text>
</comment>
<keyword evidence="2" id="KW-0175">Coiled coil</keyword>
<dbReference type="Pfam" id="PF01237">
    <property type="entry name" value="Oxysterol_BP"/>
    <property type="match status" value="1"/>
</dbReference>
<dbReference type="eggNOG" id="KOG2210">
    <property type="taxonomic scope" value="Eukaryota"/>
</dbReference>
<keyword evidence="6" id="KW-1185">Reference proteome</keyword>
<dbReference type="Proteomes" id="UP000011087">
    <property type="component" value="Unassembled WGS sequence"/>
</dbReference>
<reference evidence="6" key="2">
    <citation type="submission" date="2012-11" db="EMBL/GenBank/DDBJ databases">
        <authorList>
            <person name="Kuo A."/>
            <person name="Curtis B.A."/>
            <person name="Tanifuji G."/>
            <person name="Burki F."/>
            <person name="Gruber A."/>
            <person name="Irimia M."/>
            <person name="Maruyama S."/>
            <person name="Arias M.C."/>
            <person name="Ball S.G."/>
            <person name="Gile G.H."/>
            <person name="Hirakawa Y."/>
            <person name="Hopkins J.F."/>
            <person name="Rensing S.A."/>
            <person name="Schmutz J."/>
            <person name="Symeonidi A."/>
            <person name="Elias M."/>
            <person name="Eveleigh R.J."/>
            <person name="Herman E.K."/>
            <person name="Klute M.J."/>
            <person name="Nakayama T."/>
            <person name="Obornik M."/>
            <person name="Reyes-Prieto A."/>
            <person name="Armbrust E.V."/>
            <person name="Aves S.J."/>
            <person name="Beiko R.G."/>
            <person name="Coutinho P."/>
            <person name="Dacks J.B."/>
            <person name="Durnford D.G."/>
            <person name="Fast N.M."/>
            <person name="Green B.R."/>
            <person name="Grisdale C."/>
            <person name="Hempe F."/>
            <person name="Henrissat B."/>
            <person name="Hoppner M.P."/>
            <person name="Ishida K.-I."/>
            <person name="Kim E."/>
            <person name="Koreny L."/>
            <person name="Kroth P.G."/>
            <person name="Liu Y."/>
            <person name="Malik S.-B."/>
            <person name="Maier U.G."/>
            <person name="McRose D."/>
            <person name="Mock T."/>
            <person name="Neilson J.A."/>
            <person name="Onodera N.T."/>
            <person name="Poole A.M."/>
            <person name="Pritham E.J."/>
            <person name="Richards T.A."/>
            <person name="Rocap G."/>
            <person name="Roy S.W."/>
            <person name="Sarai C."/>
            <person name="Schaack S."/>
            <person name="Shirato S."/>
            <person name="Slamovits C.H."/>
            <person name="Spencer D.F."/>
            <person name="Suzuki S."/>
            <person name="Worden A.Z."/>
            <person name="Zauner S."/>
            <person name="Barry K."/>
            <person name="Bell C."/>
            <person name="Bharti A.K."/>
            <person name="Crow J.A."/>
            <person name="Grimwood J."/>
            <person name="Kramer R."/>
            <person name="Lindquist E."/>
            <person name="Lucas S."/>
            <person name="Salamov A."/>
            <person name="McFadden G.I."/>
            <person name="Lane C.E."/>
            <person name="Keeling P.J."/>
            <person name="Gray M.W."/>
            <person name="Grigoriev I.V."/>
            <person name="Archibald J.M."/>
        </authorList>
    </citation>
    <scope>NUCLEOTIDE SEQUENCE</scope>
    <source>
        <strain evidence="6">CCMP2712</strain>
    </source>
</reference>
<dbReference type="GO" id="GO:0016020">
    <property type="term" value="C:membrane"/>
    <property type="evidence" value="ECO:0007669"/>
    <property type="project" value="TreeGrafter"/>
</dbReference>
<dbReference type="Gene3D" id="3.30.70.3490">
    <property type="match status" value="1"/>
</dbReference>
<accession>L1JSZ2</accession>
<dbReference type="InterPro" id="IPR036770">
    <property type="entry name" value="Ankyrin_rpt-contain_sf"/>
</dbReference>
<organism evidence="4">
    <name type="scientific">Guillardia theta (strain CCMP2712)</name>
    <name type="common">Cryptophyte</name>
    <dbReference type="NCBI Taxonomy" id="905079"/>
    <lineage>
        <taxon>Eukaryota</taxon>
        <taxon>Cryptophyceae</taxon>
        <taxon>Pyrenomonadales</taxon>
        <taxon>Geminigeraceae</taxon>
        <taxon>Guillardia</taxon>
    </lineage>
</organism>
<dbReference type="GO" id="GO:0005829">
    <property type="term" value="C:cytosol"/>
    <property type="evidence" value="ECO:0007669"/>
    <property type="project" value="TreeGrafter"/>
</dbReference>
<evidence type="ECO:0000313" key="6">
    <source>
        <dbReference type="Proteomes" id="UP000011087"/>
    </source>
</evidence>
<reference evidence="4 6" key="1">
    <citation type="journal article" date="2012" name="Nature">
        <title>Algal genomes reveal evolutionary mosaicism and the fate of nucleomorphs.</title>
        <authorList>
            <consortium name="DOE Joint Genome Institute"/>
            <person name="Curtis B.A."/>
            <person name="Tanifuji G."/>
            <person name="Burki F."/>
            <person name="Gruber A."/>
            <person name="Irimia M."/>
            <person name="Maruyama S."/>
            <person name="Arias M.C."/>
            <person name="Ball S.G."/>
            <person name="Gile G.H."/>
            <person name="Hirakawa Y."/>
            <person name="Hopkins J.F."/>
            <person name="Kuo A."/>
            <person name="Rensing S.A."/>
            <person name="Schmutz J."/>
            <person name="Symeonidi A."/>
            <person name="Elias M."/>
            <person name="Eveleigh R.J."/>
            <person name="Herman E.K."/>
            <person name="Klute M.J."/>
            <person name="Nakayama T."/>
            <person name="Obornik M."/>
            <person name="Reyes-Prieto A."/>
            <person name="Armbrust E.V."/>
            <person name="Aves S.J."/>
            <person name="Beiko R.G."/>
            <person name="Coutinho P."/>
            <person name="Dacks J.B."/>
            <person name="Durnford D.G."/>
            <person name="Fast N.M."/>
            <person name="Green B.R."/>
            <person name="Grisdale C.J."/>
            <person name="Hempel F."/>
            <person name="Henrissat B."/>
            <person name="Hoppner M.P."/>
            <person name="Ishida K."/>
            <person name="Kim E."/>
            <person name="Koreny L."/>
            <person name="Kroth P.G."/>
            <person name="Liu Y."/>
            <person name="Malik S.B."/>
            <person name="Maier U.G."/>
            <person name="McRose D."/>
            <person name="Mock T."/>
            <person name="Neilson J.A."/>
            <person name="Onodera N.T."/>
            <person name="Poole A.M."/>
            <person name="Pritham E.J."/>
            <person name="Richards T.A."/>
            <person name="Rocap G."/>
            <person name="Roy S.W."/>
            <person name="Sarai C."/>
            <person name="Schaack S."/>
            <person name="Shirato S."/>
            <person name="Slamovits C.H."/>
            <person name="Spencer D.F."/>
            <person name="Suzuki S."/>
            <person name="Worden A.Z."/>
            <person name="Zauner S."/>
            <person name="Barry K."/>
            <person name="Bell C."/>
            <person name="Bharti A.K."/>
            <person name="Crow J.A."/>
            <person name="Grimwood J."/>
            <person name="Kramer R."/>
            <person name="Lindquist E."/>
            <person name="Lucas S."/>
            <person name="Salamov A."/>
            <person name="McFadden G.I."/>
            <person name="Lane C.E."/>
            <person name="Keeling P.J."/>
            <person name="Gray M.W."/>
            <person name="Grigoriev I.V."/>
            <person name="Archibald J.M."/>
        </authorList>
    </citation>
    <scope>NUCLEOTIDE SEQUENCE</scope>
    <source>
        <strain evidence="4 6">CCMP2712</strain>
    </source>
</reference>
<dbReference type="Pfam" id="PF12796">
    <property type="entry name" value="Ank_2"/>
    <property type="match status" value="1"/>
</dbReference>
<dbReference type="HOGENOM" id="CLU_421194_0_0_1"/>
<reference evidence="5" key="3">
    <citation type="submission" date="2016-03" db="UniProtKB">
        <authorList>
            <consortium name="EnsemblProtists"/>
        </authorList>
    </citation>
    <scope>IDENTIFICATION</scope>
</reference>
<dbReference type="PaxDb" id="55529-EKX51419"/>
<gene>
    <name evidence="4" type="ORF">GUITHDRAFT_102687</name>
</gene>
<evidence type="ECO:0000313" key="5">
    <source>
        <dbReference type="EnsemblProtists" id="EKX51419"/>
    </source>
</evidence>
<dbReference type="SUPFAM" id="SSF48403">
    <property type="entry name" value="Ankyrin repeat"/>
    <property type="match status" value="1"/>
</dbReference>
<dbReference type="EnsemblProtists" id="EKX51419">
    <property type="protein sequence ID" value="EKX51419"/>
    <property type="gene ID" value="GUITHDRAFT_102687"/>
</dbReference>
<dbReference type="SUPFAM" id="SSF144000">
    <property type="entry name" value="Oxysterol-binding protein-like"/>
    <property type="match status" value="1"/>
</dbReference>
<dbReference type="KEGG" id="gtt:GUITHDRAFT_102687"/>
<dbReference type="Gene3D" id="1.25.40.20">
    <property type="entry name" value="Ankyrin repeat-containing domain"/>
    <property type="match status" value="1"/>
</dbReference>
<dbReference type="InterPro" id="IPR002110">
    <property type="entry name" value="Ankyrin_rpt"/>
</dbReference>
<evidence type="ECO:0000313" key="4">
    <source>
        <dbReference type="EMBL" id="EKX51419.1"/>
    </source>
</evidence>
<proteinExistence type="inferred from homology"/>
<dbReference type="SMART" id="SM00248">
    <property type="entry name" value="ANK"/>
    <property type="match status" value="3"/>
</dbReference>
<dbReference type="InterPro" id="IPR037239">
    <property type="entry name" value="OSBP_sf"/>
</dbReference>
<feature type="region of interest" description="Disordered" evidence="3">
    <location>
        <begin position="222"/>
        <end position="278"/>
    </location>
</feature>
<dbReference type="AlphaFoldDB" id="L1JSZ2"/>
<evidence type="ECO:0000256" key="3">
    <source>
        <dbReference type="SAM" id="MobiDB-lite"/>
    </source>
</evidence>